<accession>A0AAD1Y1S3</accession>
<gene>
    <name evidence="1" type="ORF">ECRASSUSDP1_LOCUS23725</name>
</gene>
<protein>
    <submittedName>
        <fullName evidence="1">Uncharacterized protein</fullName>
    </submittedName>
</protein>
<dbReference type="AlphaFoldDB" id="A0AAD1Y1S3"/>
<reference evidence="1" key="1">
    <citation type="submission" date="2023-07" db="EMBL/GenBank/DDBJ databases">
        <authorList>
            <consortium name="AG Swart"/>
            <person name="Singh M."/>
            <person name="Singh A."/>
            <person name="Seah K."/>
            <person name="Emmerich C."/>
        </authorList>
    </citation>
    <scope>NUCLEOTIDE SEQUENCE</scope>
    <source>
        <strain evidence="1">DP1</strain>
    </source>
</reference>
<dbReference type="Proteomes" id="UP001295684">
    <property type="component" value="Unassembled WGS sequence"/>
</dbReference>
<comment type="caution">
    <text evidence="1">The sequence shown here is derived from an EMBL/GenBank/DDBJ whole genome shotgun (WGS) entry which is preliminary data.</text>
</comment>
<organism evidence="1 2">
    <name type="scientific">Euplotes crassus</name>
    <dbReference type="NCBI Taxonomy" id="5936"/>
    <lineage>
        <taxon>Eukaryota</taxon>
        <taxon>Sar</taxon>
        <taxon>Alveolata</taxon>
        <taxon>Ciliophora</taxon>
        <taxon>Intramacronucleata</taxon>
        <taxon>Spirotrichea</taxon>
        <taxon>Hypotrichia</taxon>
        <taxon>Euplotida</taxon>
        <taxon>Euplotidae</taxon>
        <taxon>Moneuplotes</taxon>
    </lineage>
</organism>
<sequence length="185" mass="20870">METCRWDTTTTGLACFSFGVLKFINFVPISSDLLFSGSVDTSNDQYYCGNYNFSDTLNLVGKKSIVFPTSGCANKRSDSLLSQNKESIYTMILYDNHFLFYKNNSSDGTPQNSGFFWSESGVVSSYIMREFNNFIEIQIQSTTLPNSKRMILIDTENSNVLKEYNSVNSLAYGIGRLEINGQELM</sequence>
<dbReference type="EMBL" id="CAMPGE010024413">
    <property type="protein sequence ID" value="CAI2382255.1"/>
    <property type="molecule type" value="Genomic_DNA"/>
</dbReference>
<keyword evidence="2" id="KW-1185">Reference proteome</keyword>
<proteinExistence type="predicted"/>
<name>A0AAD1Y1S3_EUPCR</name>
<evidence type="ECO:0000313" key="1">
    <source>
        <dbReference type="EMBL" id="CAI2382255.1"/>
    </source>
</evidence>
<evidence type="ECO:0000313" key="2">
    <source>
        <dbReference type="Proteomes" id="UP001295684"/>
    </source>
</evidence>